<evidence type="ECO:0000256" key="4">
    <source>
        <dbReference type="ARBA" id="ARBA00016961"/>
    </source>
</evidence>
<dbReference type="EC" id="1.8.1.4" evidence="3 16"/>
<evidence type="ECO:0000259" key="17">
    <source>
        <dbReference type="Pfam" id="PF02852"/>
    </source>
</evidence>
<dbReference type="NCBIfam" id="TIGR01350">
    <property type="entry name" value="lipoamide_DH"/>
    <property type="match status" value="1"/>
</dbReference>
<dbReference type="GO" id="GO:0050660">
    <property type="term" value="F:flavin adenine dinucleotide binding"/>
    <property type="evidence" value="ECO:0007669"/>
    <property type="project" value="InterPro"/>
</dbReference>
<feature type="domain" description="Pyridine nucleotide-disulphide oxidoreductase dimerisation" evidence="17">
    <location>
        <begin position="360"/>
        <end position="468"/>
    </location>
</feature>
<evidence type="ECO:0000313" key="20">
    <source>
        <dbReference type="Proteomes" id="UP000289708"/>
    </source>
</evidence>
<dbReference type="Proteomes" id="UP000289708">
    <property type="component" value="Unassembled WGS sequence"/>
</dbReference>
<comment type="caution">
    <text evidence="19">The sequence shown here is derived from an EMBL/GenBank/DDBJ whole genome shotgun (WGS) entry which is preliminary data.</text>
</comment>
<feature type="disulfide bond" description="Redox-active" evidence="15">
    <location>
        <begin position="42"/>
        <end position="47"/>
    </location>
</feature>
<keyword evidence="5" id="KW-0963">Cytoplasm</keyword>
<dbReference type="InterPro" id="IPR050151">
    <property type="entry name" value="Class-I_Pyr_Nuc-Dis_Oxidored"/>
</dbReference>
<dbReference type="PRINTS" id="PR00368">
    <property type="entry name" value="FADPNR"/>
</dbReference>
<comment type="miscellaneous">
    <text evidence="16">The active site is a redox-active disulfide bond.</text>
</comment>
<dbReference type="Gene3D" id="3.30.390.30">
    <property type="match status" value="1"/>
</dbReference>
<dbReference type="AlphaFoldDB" id="A0A4Q0MK72"/>
<dbReference type="OrthoDB" id="9776382at2"/>
<keyword evidence="11 16" id="KW-0676">Redox-active center</keyword>
<feature type="active site" description="Proton acceptor" evidence="13">
    <location>
        <position position="458"/>
    </location>
</feature>
<reference evidence="19 20" key="1">
    <citation type="submission" date="2018-12" db="EMBL/GenBank/DDBJ databases">
        <title>bacterium Hansschlegelia zhihuaiae S113.</title>
        <authorList>
            <person name="He J."/>
        </authorList>
    </citation>
    <scope>NUCLEOTIDE SEQUENCE [LARGE SCALE GENOMIC DNA]</scope>
    <source>
        <strain evidence="19 20">S 113</strain>
    </source>
</reference>
<dbReference type="InterPro" id="IPR006258">
    <property type="entry name" value="Lipoamide_DH"/>
</dbReference>
<evidence type="ECO:0000256" key="3">
    <source>
        <dbReference type="ARBA" id="ARBA00012608"/>
    </source>
</evidence>
<comment type="subcellular location">
    <subcellularLocation>
        <location evidence="1">Cytoplasm</location>
    </subcellularLocation>
</comment>
<feature type="binding site" evidence="14">
    <location>
        <position position="217"/>
    </location>
    <ligand>
        <name>NAD(+)</name>
        <dbReference type="ChEBI" id="CHEBI:57540"/>
    </ligand>
</feature>
<dbReference type="PRINTS" id="PR00411">
    <property type="entry name" value="PNDRDTASEI"/>
</dbReference>
<keyword evidence="8 16" id="KW-0560">Oxidoreductase</keyword>
<comment type="cofactor">
    <cofactor evidence="14 16">
        <name>FAD</name>
        <dbReference type="ChEBI" id="CHEBI:57692"/>
    </cofactor>
    <text evidence="14 16">Binds 1 FAD per subunit.</text>
</comment>
<feature type="domain" description="FAD/NAD(P)-binding" evidence="18">
    <location>
        <begin position="5"/>
        <end position="340"/>
    </location>
</feature>
<protein>
    <recommendedName>
        <fullName evidence="4 16">Dihydrolipoyl dehydrogenase</fullName>
        <ecNumber evidence="3 16">1.8.1.4</ecNumber>
    </recommendedName>
</protein>
<dbReference type="GO" id="GO:0005737">
    <property type="term" value="C:cytoplasm"/>
    <property type="evidence" value="ECO:0007669"/>
    <property type="project" value="UniProtKB-SubCell"/>
</dbReference>
<dbReference type="InterPro" id="IPR001100">
    <property type="entry name" value="Pyr_nuc-diS_OxRdtase"/>
</dbReference>
<organism evidence="19 20">
    <name type="scientific">Hansschlegelia zhihuaiae</name>
    <dbReference type="NCBI Taxonomy" id="405005"/>
    <lineage>
        <taxon>Bacteria</taxon>
        <taxon>Pseudomonadati</taxon>
        <taxon>Pseudomonadota</taxon>
        <taxon>Alphaproteobacteria</taxon>
        <taxon>Hyphomicrobiales</taxon>
        <taxon>Methylopilaceae</taxon>
        <taxon>Hansschlegelia</taxon>
    </lineage>
</organism>
<evidence type="ECO:0000256" key="11">
    <source>
        <dbReference type="ARBA" id="ARBA00023284"/>
    </source>
</evidence>
<evidence type="ECO:0000256" key="5">
    <source>
        <dbReference type="ARBA" id="ARBA00022490"/>
    </source>
</evidence>
<accession>A0A4Q0MK72</accession>
<comment type="similarity">
    <text evidence="2 16">Belongs to the class-I pyridine nucleotide-disulfide oxidoreductase family.</text>
</comment>
<dbReference type="Gene3D" id="3.50.50.60">
    <property type="entry name" value="FAD/NAD(P)-binding domain"/>
    <property type="match status" value="2"/>
</dbReference>
<keyword evidence="6 16" id="KW-0285">Flavoprotein</keyword>
<evidence type="ECO:0000313" key="19">
    <source>
        <dbReference type="EMBL" id="RXF73885.1"/>
    </source>
</evidence>
<proteinExistence type="inferred from homology"/>
<dbReference type="EMBL" id="RYFI01000006">
    <property type="protein sequence ID" value="RXF73885.1"/>
    <property type="molecule type" value="Genomic_DNA"/>
</dbReference>
<feature type="binding site" evidence="14">
    <location>
        <position position="51"/>
    </location>
    <ligand>
        <name>FAD</name>
        <dbReference type="ChEBI" id="CHEBI:57692"/>
    </ligand>
</feature>
<dbReference type="FunFam" id="3.30.390.30:FF:000001">
    <property type="entry name" value="Dihydrolipoyl dehydrogenase"/>
    <property type="match status" value="1"/>
</dbReference>
<evidence type="ECO:0000259" key="18">
    <source>
        <dbReference type="Pfam" id="PF07992"/>
    </source>
</evidence>
<evidence type="ECO:0000256" key="6">
    <source>
        <dbReference type="ARBA" id="ARBA00022630"/>
    </source>
</evidence>
<dbReference type="InterPro" id="IPR016156">
    <property type="entry name" value="FAD/NAD-linked_Rdtase_dimer_sf"/>
</dbReference>
<dbReference type="PANTHER" id="PTHR22912:SF217">
    <property type="entry name" value="DIHYDROLIPOYL DEHYDROGENASE"/>
    <property type="match status" value="1"/>
</dbReference>
<dbReference type="InterPro" id="IPR012999">
    <property type="entry name" value="Pyr_OxRdtase_I_AS"/>
</dbReference>
<evidence type="ECO:0000256" key="2">
    <source>
        <dbReference type="ARBA" id="ARBA00007532"/>
    </source>
</evidence>
<dbReference type="PANTHER" id="PTHR22912">
    <property type="entry name" value="DISULFIDE OXIDOREDUCTASE"/>
    <property type="match status" value="1"/>
</dbReference>
<evidence type="ECO:0000256" key="8">
    <source>
        <dbReference type="ARBA" id="ARBA00023002"/>
    </source>
</evidence>
<evidence type="ECO:0000256" key="1">
    <source>
        <dbReference type="ARBA" id="ARBA00004496"/>
    </source>
</evidence>
<evidence type="ECO:0000256" key="12">
    <source>
        <dbReference type="ARBA" id="ARBA00049187"/>
    </source>
</evidence>
<dbReference type="PROSITE" id="PS00076">
    <property type="entry name" value="PYRIDINE_REDOX_1"/>
    <property type="match status" value="1"/>
</dbReference>
<sequence length="479" mass="50969">MADPYDVLIIGGGPGGYVTAIRSAQLGFRTAVVEREHLGGICLNWGCIPTKALLRSAEVYHYLQHPQNYGLTAEKVGFDMAAVVKRSRGVSAQLNGGVGFLMKKNKVDVIWGEATITKPGEVKVVAPKKSVQGPPAPAPKGALGEGTYQAKNIIVATGARPRVLPGLEPDKKLVWTYFEAMVPEKMPKSLLVVGSGAIGIEFASFFHTMGADVTVVEVLPQILPVEDEEIAAHARKRFEKLGIKILSGAKVTQLDKGSDDVTATIEASDGKTQTLKVDRVISAVGVVGNVENLGLEALGVKTERGCVVTDGIGRTNVKGIYAIGDVAGPPMLAHKAEHEGVICVEGIKGLHVHPMDKAKIPGCTYCNPQIASVGLTEKKAKEQGRKLKVGRFPFNGNGKAIALGEPEGLVKTIFDAETGELLGAHMVGAEVTELIQGFVIAMNLETTEEELMHAVFPHPTLSEMMHESVLDAYGRVIHT</sequence>
<dbReference type="Pfam" id="PF02852">
    <property type="entry name" value="Pyr_redox_dim"/>
    <property type="match status" value="1"/>
</dbReference>
<dbReference type="InterPro" id="IPR004099">
    <property type="entry name" value="Pyr_nucl-diS_OxRdtase_dimer"/>
</dbReference>
<feature type="binding site" evidence="14">
    <location>
        <begin position="194"/>
        <end position="201"/>
    </location>
    <ligand>
        <name>NAD(+)</name>
        <dbReference type="ChEBI" id="CHEBI:57540"/>
    </ligand>
</feature>
<dbReference type="GO" id="GO:0004148">
    <property type="term" value="F:dihydrolipoyl dehydrogenase (NADH) activity"/>
    <property type="evidence" value="ECO:0007669"/>
    <property type="project" value="UniProtKB-EC"/>
</dbReference>
<dbReference type="PIRSF" id="PIRSF000350">
    <property type="entry name" value="Mercury_reductase_MerA"/>
    <property type="match status" value="1"/>
</dbReference>
<dbReference type="InterPro" id="IPR023753">
    <property type="entry name" value="FAD/NAD-binding_dom"/>
</dbReference>
<evidence type="ECO:0000256" key="15">
    <source>
        <dbReference type="PIRSR" id="PIRSR000350-4"/>
    </source>
</evidence>
<evidence type="ECO:0000256" key="9">
    <source>
        <dbReference type="ARBA" id="ARBA00023027"/>
    </source>
</evidence>
<feature type="binding site" evidence="14">
    <location>
        <begin position="331"/>
        <end position="334"/>
    </location>
    <ligand>
        <name>FAD</name>
        <dbReference type="ChEBI" id="CHEBI:57692"/>
    </ligand>
</feature>
<feature type="binding site" evidence="14">
    <location>
        <position position="285"/>
    </location>
    <ligand>
        <name>NAD(+)</name>
        <dbReference type="ChEBI" id="CHEBI:57540"/>
    </ligand>
</feature>
<dbReference type="SUPFAM" id="SSF51905">
    <property type="entry name" value="FAD/NAD(P)-binding domain"/>
    <property type="match status" value="1"/>
</dbReference>
<feature type="binding site" evidence="14">
    <location>
        <position position="325"/>
    </location>
    <ligand>
        <name>FAD</name>
        <dbReference type="ChEBI" id="CHEBI:57692"/>
    </ligand>
</feature>
<keyword evidence="14" id="KW-0547">Nucleotide-binding</keyword>
<evidence type="ECO:0000256" key="13">
    <source>
        <dbReference type="PIRSR" id="PIRSR000350-2"/>
    </source>
</evidence>
<keyword evidence="20" id="KW-1185">Reference proteome</keyword>
<dbReference type="GO" id="GO:0006103">
    <property type="term" value="P:2-oxoglutarate metabolic process"/>
    <property type="evidence" value="ECO:0007669"/>
    <property type="project" value="TreeGrafter"/>
</dbReference>
<name>A0A4Q0MK72_9HYPH</name>
<evidence type="ECO:0000256" key="14">
    <source>
        <dbReference type="PIRSR" id="PIRSR000350-3"/>
    </source>
</evidence>
<keyword evidence="9 14" id="KW-0520">NAD</keyword>
<gene>
    <name evidence="19" type="primary">lpdA</name>
    <name evidence="19" type="ORF">EK403_07880</name>
</gene>
<evidence type="ECO:0000256" key="10">
    <source>
        <dbReference type="ARBA" id="ARBA00023157"/>
    </source>
</evidence>
<dbReference type="Pfam" id="PF07992">
    <property type="entry name" value="Pyr_redox_2"/>
    <property type="match status" value="1"/>
</dbReference>
<dbReference type="InterPro" id="IPR036188">
    <property type="entry name" value="FAD/NAD-bd_sf"/>
</dbReference>
<evidence type="ECO:0000256" key="16">
    <source>
        <dbReference type="RuleBase" id="RU003692"/>
    </source>
</evidence>
<keyword evidence="10" id="KW-1015">Disulfide bond</keyword>
<keyword evidence="7 14" id="KW-0274">FAD</keyword>
<dbReference type="SUPFAM" id="SSF55424">
    <property type="entry name" value="FAD/NAD-linked reductases, dimerisation (C-terminal) domain"/>
    <property type="match status" value="1"/>
</dbReference>
<comment type="catalytic activity">
    <reaction evidence="12 16">
        <text>N(6)-[(R)-dihydrolipoyl]-L-lysyl-[protein] + NAD(+) = N(6)-[(R)-lipoyl]-L-lysyl-[protein] + NADH + H(+)</text>
        <dbReference type="Rhea" id="RHEA:15045"/>
        <dbReference type="Rhea" id="RHEA-COMP:10474"/>
        <dbReference type="Rhea" id="RHEA-COMP:10475"/>
        <dbReference type="ChEBI" id="CHEBI:15378"/>
        <dbReference type="ChEBI" id="CHEBI:57540"/>
        <dbReference type="ChEBI" id="CHEBI:57945"/>
        <dbReference type="ChEBI" id="CHEBI:83099"/>
        <dbReference type="ChEBI" id="CHEBI:83100"/>
        <dbReference type="EC" id="1.8.1.4"/>
    </reaction>
</comment>
<evidence type="ECO:0000256" key="7">
    <source>
        <dbReference type="ARBA" id="ARBA00022827"/>
    </source>
</evidence>
<dbReference type="RefSeq" id="WP_128776957.1">
    <property type="nucleotide sequence ID" value="NZ_RYFI01000006.1"/>
</dbReference>